<dbReference type="Proteomes" id="UP000634660">
    <property type="component" value="Unassembled WGS sequence"/>
</dbReference>
<feature type="compositionally biased region" description="Basic and acidic residues" evidence="1">
    <location>
        <begin position="83"/>
        <end position="95"/>
    </location>
</feature>
<evidence type="ECO:0000256" key="1">
    <source>
        <dbReference type="SAM" id="MobiDB-lite"/>
    </source>
</evidence>
<accession>A0A918R6D7</accession>
<dbReference type="EMBL" id="BMVX01000024">
    <property type="protein sequence ID" value="GGZ86497.1"/>
    <property type="molecule type" value="Genomic_DNA"/>
</dbReference>
<reference evidence="2" key="2">
    <citation type="submission" date="2020-09" db="EMBL/GenBank/DDBJ databases">
        <authorList>
            <person name="Sun Q."/>
            <person name="Ohkuma M."/>
        </authorList>
    </citation>
    <scope>NUCLEOTIDE SEQUENCE</scope>
    <source>
        <strain evidence="2">JCM 4834</strain>
    </source>
</reference>
<reference evidence="2" key="1">
    <citation type="journal article" date="2014" name="Int. J. Syst. Evol. Microbiol.">
        <title>Complete genome sequence of Corynebacterium casei LMG S-19264T (=DSM 44701T), isolated from a smear-ripened cheese.</title>
        <authorList>
            <consortium name="US DOE Joint Genome Institute (JGI-PGF)"/>
            <person name="Walter F."/>
            <person name="Albersmeier A."/>
            <person name="Kalinowski J."/>
            <person name="Ruckert C."/>
        </authorList>
    </citation>
    <scope>NUCLEOTIDE SEQUENCE</scope>
    <source>
        <strain evidence="2">JCM 4834</strain>
    </source>
</reference>
<proteinExistence type="predicted"/>
<organism evidence="2 3">
    <name type="scientific">Streptomyces subrutilus</name>
    <dbReference type="NCBI Taxonomy" id="36818"/>
    <lineage>
        <taxon>Bacteria</taxon>
        <taxon>Bacillati</taxon>
        <taxon>Actinomycetota</taxon>
        <taxon>Actinomycetes</taxon>
        <taxon>Kitasatosporales</taxon>
        <taxon>Streptomycetaceae</taxon>
        <taxon>Streptomyces</taxon>
    </lineage>
</organism>
<dbReference type="AlphaFoldDB" id="A0A918R6D7"/>
<feature type="compositionally biased region" description="Basic and acidic residues" evidence="1">
    <location>
        <begin position="34"/>
        <end position="43"/>
    </location>
</feature>
<protein>
    <submittedName>
        <fullName evidence="2">Uncharacterized protein</fullName>
    </submittedName>
</protein>
<evidence type="ECO:0000313" key="3">
    <source>
        <dbReference type="Proteomes" id="UP000634660"/>
    </source>
</evidence>
<feature type="region of interest" description="Disordered" evidence="1">
    <location>
        <begin position="83"/>
        <end position="116"/>
    </location>
</feature>
<evidence type="ECO:0000313" key="2">
    <source>
        <dbReference type="EMBL" id="GGZ86497.1"/>
    </source>
</evidence>
<feature type="region of interest" description="Disordered" evidence="1">
    <location>
        <begin position="1"/>
        <end position="52"/>
    </location>
</feature>
<name>A0A918R6D7_9ACTN</name>
<sequence>MPVQGPAAQSAAQPEGSGVVRARPRLPGPVEVRGTLRCEDHPGRGHSRGRPGAWQVHVGEAVGRSRFQQQHVIAAVIRERGGEFDAREPTADDHGPAVPRHGSGTAWAAHPGPGGAVLRLRTAGHR</sequence>
<gene>
    <name evidence="2" type="ORF">GCM10010371_53070</name>
</gene>
<comment type="caution">
    <text evidence="2">The sequence shown here is derived from an EMBL/GenBank/DDBJ whole genome shotgun (WGS) entry which is preliminary data.</text>
</comment>